<dbReference type="PANTHER" id="PTHR36766:SF70">
    <property type="entry name" value="DISEASE RESISTANCE PROTEIN RGA4"/>
    <property type="match status" value="1"/>
</dbReference>
<gene>
    <name evidence="2" type="ORF">DVH24_038041</name>
</gene>
<dbReference type="Gene3D" id="3.80.10.10">
    <property type="entry name" value="Ribonuclease Inhibitor"/>
    <property type="match status" value="1"/>
</dbReference>
<dbReference type="SUPFAM" id="SSF52058">
    <property type="entry name" value="L domain-like"/>
    <property type="match status" value="1"/>
</dbReference>
<comment type="caution">
    <text evidence="2">The sequence shown here is derived from an EMBL/GenBank/DDBJ whole genome shotgun (WGS) entry which is preliminary data.</text>
</comment>
<sequence length="218" mass="24546">MTKNAVAAINPKCRIHGSTATDKYPCFADTLCSSGSKAGQSLFTCFLALPEDMHNFNSLEKLIIDYHEGLTSYFPANLTLLLIWKVKSCKSLWELEWGLCRLTSLRYLWIGGEDPDTVSFPPDMVRMETLLLKSLTELSIGGFPNLKKPSSKGFQFPSSLESQQLWDCPKLASIPAEGLPLSLTELCIYECPVLKERRQPGQGRFWHKISHIPYIDID</sequence>
<keyword evidence="1" id="KW-0611">Plant defense</keyword>
<evidence type="ECO:0000313" key="3">
    <source>
        <dbReference type="Proteomes" id="UP000290289"/>
    </source>
</evidence>
<accession>A0A498K905</accession>
<dbReference type="GO" id="GO:0006952">
    <property type="term" value="P:defense response"/>
    <property type="evidence" value="ECO:0007669"/>
    <property type="project" value="UniProtKB-KW"/>
</dbReference>
<dbReference type="InterPro" id="IPR032675">
    <property type="entry name" value="LRR_dom_sf"/>
</dbReference>
<organism evidence="2 3">
    <name type="scientific">Malus domestica</name>
    <name type="common">Apple</name>
    <name type="synonym">Pyrus malus</name>
    <dbReference type="NCBI Taxonomy" id="3750"/>
    <lineage>
        <taxon>Eukaryota</taxon>
        <taxon>Viridiplantae</taxon>
        <taxon>Streptophyta</taxon>
        <taxon>Embryophyta</taxon>
        <taxon>Tracheophyta</taxon>
        <taxon>Spermatophyta</taxon>
        <taxon>Magnoliopsida</taxon>
        <taxon>eudicotyledons</taxon>
        <taxon>Gunneridae</taxon>
        <taxon>Pentapetalae</taxon>
        <taxon>rosids</taxon>
        <taxon>fabids</taxon>
        <taxon>Rosales</taxon>
        <taxon>Rosaceae</taxon>
        <taxon>Amygdaloideae</taxon>
        <taxon>Maleae</taxon>
        <taxon>Malus</taxon>
    </lineage>
</organism>
<name>A0A498K905_MALDO</name>
<dbReference type="AlphaFoldDB" id="A0A498K905"/>
<keyword evidence="3" id="KW-1185">Reference proteome</keyword>
<dbReference type="EMBL" id="RDQH01000329">
    <property type="protein sequence ID" value="RXI03767.1"/>
    <property type="molecule type" value="Genomic_DNA"/>
</dbReference>
<proteinExistence type="predicted"/>
<dbReference type="PANTHER" id="PTHR36766">
    <property type="entry name" value="PLANT BROAD-SPECTRUM MILDEW RESISTANCE PROTEIN RPW8"/>
    <property type="match status" value="1"/>
</dbReference>
<protein>
    <submittedName>
        <fullName evidence="2">Uncharacterized protein</fullName>
    </submittedName>
</protein>
<dbReference type="Proteomes" id="UP000290289">
    <property type="component" value="Chromosome 3"/>
</dbReference>
<reference evidence="2 3" key="1">
    <citation type="submission" date="2018-10" db="EMBL/GenBank/DDBJ databases">
        <title>A high-quality apple genome assembly.</title>
        <authorList>
            <person name="Hu J."/>
        </authorList>
    </citation>
    <scope>NUCLEOTIDE SEQUENCE [LARGE SCALE GENOMIC DNA]</scope>
    <source>
        <strain evidence="3">cv. HFTH1</strain>
        <tissue evidence="2">Young leaf</tissue>
    </source>
</reference>
<evidence type="ECO:0000313" key="2">
    <source>
        <dbReference type="EMBL" id="RXI03767.1"/>
    </source>
</evidence>
<evidence type="ECO:0000256" key="1">
    <source>
        <dbReference type="ARBA" id="ARBA00022821"/>
    </source>
</evidence>